<keyword evidence="2" id="KW-1185">Reference proteome</keyword>
<reference evidence="1 2" key="1">
    <citation type="journal article" date="2021" name="Hortic Res">
        <title>High-quality reference genome and annotation aids understanding of berry development for evergreen blueberry (Vaccinium darrowii).</title>
        <authorList>
            <person name="Yu J."/>
            <person name="Hulse-Kemp A.M."/>
            <person name="Babiker E."/>
            <person name="Staton M."/>
        </authorList>
    </citation>
    <scope>NUCLEOTIDE SEQUENCE [LARGE SCALE GENOMIC DNA]</scope>
    <source>
        <strain evidence="2">cv. NJ 8807/NJ 8810</strain>
        <tissue evidence="1">Young leaf</tissue>
    </source>
</reference>
<dbReference type="EMBL" id="CM037161">
    <property type="protein sequence ID" value="KAH7854572.1"/>
    <property type="molecule type" value="Genomic_DNA"/>
</dbReference>
<protein>
    <submittedName>
        <fullName evidence="1">Uncharacterized protein</fullName>
    </submittedName>
</protein>
<sequence length="175" mass="18943">MIGGLKLVYNLHSIGLILPPLEGKRQSKILLMYCCGRRGAAAAAAAEEEEEEEEEEEMASNKGRLLSSIMKLSAPKLGLPYNRPDPAILSGSNSLSRLLCSSTQQGQETGSNKVEGEVSETKPQVLNGEGENNGEDGDDGDELDLNKETGEIGGPRGPEPTRYGDWERKGRCYDF</sequence>
<gene>
    <name evidence="1" type="ORF">Vadar_015483</name>
</gene>
<evidence type="ECO:0000313" key="1">
    <source>
        <dbReference type="EMBL" id="KAH7854572.1"/>
    </source>
</evidence>
<organism evidence="1 2">
    <name type="scientific">Vaccinium darrowii</name>
    <dbReference type="NCBI Taxonomy" id="229202"/>
    <lineage>
        <taxon>Eukaryota</taxon>
        <taxon>Viridiplantae</taxon>
        <taxon>Streptophyta</taxon>
        <taxon>Embryophyta</taxon>
        <taxon>Tracheophyta</taxon>
        <taxon>Spermatophyta</taxon>
        <taxon>Magnoliopsida</taxon>
        <taxon>eudicotyledons</taxon>
        <taxon>Gunneridae</taxon>
        <taxon>Pentapetalae</taxon>
        <taxon>asterids</taxon>
        <taxon>Ericales</taxon>
        <taxon>Ericaceae</taxon>
        <taxon>Vaccinioideae</taxon>
        <taxon>Vaccinieae</taxon>
        <taxon>Vaccinium</taxon>
    </lineage>
</organism>
<evidence type="ECO:0000313" key="2">
    <source>
        <dbReference type="Proteomes" id="UP000828048"/>
    </source>
</evidence>
<dbReference type="Proteomes" id="UP000828048">
    <property type="component" value="Chromosome 11"/>
</dbReference>
<proteinExistence type="predicted"/>
<name>A0ACB7YLQ8_9ERIC</name>
<accession>A0ACB7YLQ8</accession>
<comment type="caution">
    <text evidence="1">The sequence shown here is derived from an EMBL/GenBank/DDBJ whole genome shotgun (WGS) entry which is preliminary data.</text>
</comment>